<keyword evidence="2 3" id="KW-0975">Bacterial flagellum</keyword>
<proteinExistence type="inferred from homology"/>
<dbReference type="OrthoDB" id="9796789at2"/>
<keyword evidence="3" id="KW-0964">Secreted</keyword>
<protein>
    <recommendedName>
        <fullName evidence="3">Flagellin</fullName>
    </recommendedName>
</protein>
<dbReference type="InterPro" id="IPR001029">
    <property type="entry name" value="Flagellin_N"/>
</dbReference>
<dbReference type="Pfam" id="PF00669">
    <property type="entry name" value="Flagellin_N"/>
    <property type="match status" value="1"/>
</dbReference>
<dbReference type="GO" id="GO:0005576">
    <property type="term" value="C:extracellular region"/>
    <property type="evidence" value="ECO:0007669"/>
    <property type="project" value="UniProtKB-SubCell"/>
</dbReference>
<dbReference type="Gene3D" id="1.20.1330.10">
    <property type="entry name" value="f41 fragment of flagellin, N-terminal domain"/>
    <property type="match status" value="1"/>
</dbReference>
<comment type="caution">
    <text evidence="6">The sequence shown here is derived from an EMBL/GenBank/DDBJ whole genome shotgun (WGS) entry which is preliminary data.</text>
</comment>
<evidence type="ECO:0000313" key="6">
    <source>
        <dbReference type="EMBL" id="PKU22333.1"/>
    </source>
</evidence>
<dbReference type="Proteomes" id="UP000233293">
    <property type="component" value="Unassembled WGS sequence"/>
</dbReference>
<dbReference type="EMBL" id="PIUM01000034">
    <property type="protein sequence ID" value="PKU22333.1"/>
    <property type="molecule type" value="Genomic_DNA"/>
</dbReference>
<name>A0A2N3PPI0_9PROT</name>
<keyword evidence="6" id="KW-0969">Cilium</keyword>
<evidence type="ECO:0000259" key="5">
    <source>
        <dbReference type="Pfam" id="PF00700"/>
    </source>
</evidence>
<dbReference type="InterPro" id="IPR046358">
    <property type="entry name" value="Flagellin_C"/>
</dbReference>
<evidence type="ECO:0000313" key="7">
    <source>
        <dbReference type="Proteomes" id="UP000233293"/>
    </source>
</evidence>
<dbReference type="Gene3D" id="6.10.10.10">
    <property type="entry name" value="Flagellar export chaperone, C-terminal domain"/>
    <property type="match status" value="1"/>
</dbReference>
<dbReference type="PANTHER" id="PTHR42792">
    <property type="entry name" value="FLAGELLIN"/>
    <property type="match status" value="1"/>
</dbReference>
<dbReference type="GO" id="GO:0009288">
    <property type="term" value="C:bacterial-type flagellum"/>
    <property type="evidence" value="ECO:0007669"/>
    <property type="project" value="UniProtKB-SubCell"/>
</dbReference>
<dbReference type="InterPro" id="IPR042187">
    <property type="entry name" value="Flagellin_C_sub2"/>
</dbReference>
<accession>A0A2N3PPI0</accession>
<comment type="function">
    <text evidence="3">Flagellin is the subunit protein which polymerizes to form the filaments of bacterial flagella.</text>
</comment>
<comment type="similarity">
    <text evidence="1 3">Belongs to the bacterial flagellin family.</text>
</comment>
<dbReference type="Pfam" id="PF00700">
    <property type="entry name" value="Flagellin_C"/>
    <property type="match status" value="1"/>
</dbReference>
<keyword evidence="6" id="KW-0966">Cell projection</keyword>
<dbReference type="GO" id="GO:0005198">
    <property type="term" value="F:structural molecule activity"/>
    <property type="evidence" value="ECO:0007669"/>
    <property type="project" value="UniProtKB-UniRule"/>
</dbReference>
<dbReference type="InterPro" id="IPR001492">
    <property type="entry name" value="Flagellin"/>
</dbReference>
<sequence length="275" mass="28305">MPVISTNNAANAALNYLNNNSAQETNKLSQLASGSRIVQASDDAAGLAIGTQLQANVTVFQQDQVNVTQGISILQSTDGALAQISNVLQRMMALATSAASGQVTNSQRSEDINTEYVQLKSEISSIVGSTTYAGQALLTGSFLSNVKFLVGTLSSNFISLSLATVSAAGLLGTTGSTVSTAALALQAMSKVTSAINTITKDRALVGAYESQFNFSSQDISTNVQNISAAASVIMDADVASVKSSLSSIDVKTQASVAALTQAAQLPQELLKLLQS</sequence>
<feature type="domain" description="Flagellin C-terminal" evidence="5">
    <location>
        <begin position="188"/>
        <end position="273"/>
    </location>
</feature>
<organism evidence="6 7">
    <name type="scientific">Telmatospirillum siberiense</name>
    <dbReference type="NCBI Taxonomy" id="382514"/>
    <lineage>
        <taxon>Bacteria</taxon>
        <taxon>Pseudomonadati</taxon>
        <taxon>Pseudomonadota</taxon>
        <taxon>Alphaproteobacteria</taxon>
        <taxon>Rhodospirillales</taxon>
        <taxon>Rhodospirillaceae</taxon>
        <taxon>Telmatospirillum</taxon>
    </lineage>
</organism>
<keyword evidence="6" id="KW-0282">Flagellum</keyword>
<keyword evidence="7" id="KW-1185">Reference proteome</keyword>
<reference evidence="7" key="1">
    <citation type="submission" date="2017-12" db="EMBL/GenBank/DDBJ databases">
        <title>Draft genome sequence of Telmatospirillum siberiense 26-4b1T, an acidotolerant peatland alphaproteobacterium potentially involved in sulfur cycling.</title>
        <authorList>
            <person name="Hausmann B."/>
            <person name="Pjevac P."/>
            <person name="Schreck K."/>
            <person name="Herbold C.W."/>
            <person name="Daims H."/>
            <person name="Wagner M."/>
            <person name="Pester M."/>
            <person name="Loy A."/>
        </authorList>
    </citation>
    <scope>NUCLEOTIDE SEQUENCE [LARGE SCALE GENOMIC DNA]</scope>
    <source>
        <strain evidence="7">26-4b1</strain>
    </source>
</reference>
<dbReference type="PANTHER" id="PTHR42792:SF2">
    <property type="entry name" value="FLAGELLIN"/>
    <property type="match status" value="1"/>
</dbReference>
<dbReference type="AlphaFoldDB" id="A0A2N3PPI0"/>
<comment type="subcellular location">
    <subcellularLocation>
        <location evidence="3">Secreted</location>
    </subcellularLocation>
    <subcellularLocation>
        <location evidence="3">Bacterial flagellum</location>
    </subcellularLocation>
</comment>
<feature type="domain" description="Flagellin N-terminal" evidence="4">
    <location>
        <begin position="4"/>
        <end position="141"/>
    </location>
</feature>
<dbReference type="SUPFAM" id="SSF64518">
    <property type="entry name" value="Phase 1 flagellin"/>
    <property type="match status" value="1"/>
</dbReference>
<gene>
    <name evidence="6" type="ORF">CWS72_22410</name>
</gene>
<evidence type="ECO:0000256" key="3">
    <source>
        <dbReference type="RuleBase" id="RU362073"/>
    </source>
</evidence>
<dbReference type="PRINTS" id="PR00207">
    <property type="entry name" value="FLAGELLIN"/>
</dbReference>
<evidence type="ECO:0000256" key="2">
    <source>
        <dbReference type="ARBA" id="ARBA00023143"/>
    </source>
</evidence>
<evidence type="ECO:0000256" key="1">
    <source>
        <dbReference type="ARBA" id="ARBA00005709"/>
    </source>
</evidence>
<evidence type="ECO:0000259" key="4">
    <source>
        <dbReference type="Pfam" id="PF00669"/>
    </source>
</evidence>
<dbReference type="RefSeq" id="WP_101252891.1">
    <property type="nucleotide sequence ID" value="NZ_PIUM01000034.1"/>
</dbReference>